<name>A0A6B3N845_9CYAN</name>
<dbReference type="Gene3D" id="3.40.630.20">
    <property type="entry name" value="Peptidase C15, pyroglutamyl peptidase I-like"/>
    <property type="match status" value="2"/>
</dbReference>
<dbReference type="EMBL" id="JAAHFQ010000132">
    <property type="protein sequence ID" value="NER27770.1"/>
    <property type="molecule type" value="Genomic_DNA"/>
</dbReference>
<dbReference type="Pfam" id="PF01470">
    <property type="entry name" value="Peptidase_C15"/>
    <property type="match status" value="1"/>
</dbReference>
<dbReference type="InterPro" id="IPR036440">
    <property type="entry name" value="Peptidase_C15-like_sf"/>
</dbReference>
<keyword evidence="3" id="KW-0378">Hydrolase</keyword>
<sequence>MHSQILLTSFDTWLPDQVSNSSDDLLERISQLEDFPVSLSFLRKLPVDIAQASSRVIIKIEEMQPAAIICCGLARKRLKLTVESGASCGDALIKTALDLEKLVAGSVGTEISHDAGKFVCEGLYYQVLKYLREHKFNSYCIFVHVPPLSAANLPGIVADFSLIIQRVASFAKIQQTF</sequence>
<comment type="caution">
    <text evidence="5">The sequence shown here is derived from an EMBL/GenBank/DDBJ whole genome shotgun (WGS) entry which is preliminary data.</text>
</comment>
<dbReference type="InterPro" id="IPR016125">
    <property type="entry name" value="Peptidase_C15-like"/>
</dbReference>
<evidence type="ECO:0000256" key="1">
    <source>
        <dbReference type="ARBA" id="ARBA00006641"/>
    </source>
</evidence>
<evidence type="ECO:0000256" key="4">
    <source>
        <dbReference type="ARBA" id="ARBA00022807"/>
    </source>
</evidence>
<dbReference type="GO" id="GO:0006508">
    <property type="term" value="P:proteolysis"/>
    <property type="evidence" value="ECO:0007669"/>
    <property type="project" value="UniProtKB-KW"/>
</dbReference>
<keyword evidence="4" id="KW-0788">Thiol protease</keyword>
<gene>
    <name evidence="5" type="ORF">F6J89_09075</name>
</gene>
<dbReference type="AlphaFoldDB" id="A0A6B3N845"/>
<proteinExistence type="inferred from homology"/>
<evidence type="ECO:0000256" key="3">
    <source>
        <dbReference type="ARBA" id="ARBA00022801"/>
    </source>
</evidence>
<dbReference type="GO" id="GO:0008234">
    <property type="term" value="F:cysteine-type peptidase activity"/>
    <property type="evidence" value="ECO:0007669"/>
    <property type="project" value="UniProtKB-KW"/>
</dbReference>
<reference evidence="5" key="1">
    <citation type="submission" date="2019-11" db="EMBL/GenBank/DDBJ databases">
        <title>Genomic insights into an expanded diversity of filamentous marine cyanobacteria reveals the extraordinary biosynthetic potential of Moorea and Okeania.</title>
        <authorList>
            <person name="Ferreira Leao T."/>
            <person name="Wang M."/>
            <person name="Moss N."/>
            <person name="Da Silva R."/>
            <person name="Sanders J."/>
            <person name="Nurk S."/>
            <person name="Gurevich A."/>
            <person name="Humphrey G."/>
            <person name="Reher R."/>
            <person name="Zhu Q."/>
            <person name="Belda-Ferre P."/>
            <person name="Glukhov E."/>
            <person name="Rex R."/>
            <person name="Dorrestein P.C."/>
            <person name="Knight R."/>
            <person name="Pevzner P."/>
            <person name="Gerwick W.H."/>
            <person name="Gerwick L."/>
        </authorList>
    </citation>
    <scope>NUCLEOTIDE SEQUENCE</scope>
    <source>
        <strain evidence="5">SIO1C4</strain>
    </source>
</reference>
<evidence type="ECO:0000256" key="2">
    <source>
        <dbReference type="ARBA" id="ARBA00022670"/>
    </source>
</evidence>
<dbReference type="SUPFAM" id="SSF53182">
    <property type="entry name" value="Pyrrolidone carboxyl peptidase (pyroglutamate aminopeptidase)"/>
    <property type="match status" value="1"/>
</dbReference>
<keyword evidence="2" id="KW-0645">Protease</keyword>
<accession>A0A6B3N845</accession>
<comment type="similarity">
    <text evidence="1">Belongs to the peptidase C15 family.</text>
</comment>
<evidence type="ECO:0000313" key="5">
    <source>
        <dbReference type="EMBL" id="NER27770.1"/>
    </source>
</evidence>
<protein>
    <submittedName>
        <fullName evidence="5">Peptidase C15</fullName>
    </submittedName>
</protein>
<organism evidence="5">
    <name type="scientific">Symploca sp. SIO1C4</name>
    <dbReference type="NCBI Taxonomy" id="2607765"/>
    <lineage>
        <taxon>Bacteria</taxon>
        <taxon>Bacillati</taxon>
        <taxon>Cyanobacteriota</taxon>
        <taxon>Cyanophyceae</taxon>
        <taxon>Coleofasciculales</taxon>
        <taxon>Coleofasciculaceae</taxon>
        <taxon>Symploca</taxon>
    </lineage>
</organism>